<keyword evidence="6" id="KW-1185">Reference proteome</keyword>
<keyword evidence="1" id="KW-0805">Transcription regulation</keyword>
<dbReference type="PANTHER" id="PTHR42756:SF1">
    <property type="entry name" value="TRANSCRIPTIONAL REPRESSOR OF EMRAB OPERON"/>
    <property type="match status" value="1"/>
</dbReference>
<evidence type="ECO:0000259" key="4">
    <source>
        <dbReference type="PROSITE" id="PS50995"/>
    </source>
</evidence>
<dbReference type="InterPro" id="IPR036390">
    <property type="entry name" value="WH_DNA-bd_sf"/>
</dbReference>
<dbReference type="InterPro" id="IPR000835">
    <property type="entry name" value="HTH_MarR-typ"/>
</dbReference>
<dbReference type="Gene3D" id="1.10.10.10">
    <property type="entry name" value="Winged helix-like DNA-binding domain superfamily/Winged helix DNA-binding domain"/>
    <property type="match status" value="1"/>
</dbReference>
<proteinExistence type="predicted"/>
<protein>
    <submittedName>
        <fullName evidence="5">MarR family transcriptional regulator</fullName>
    </submittedName>
</protein>
<evidence type="ECO:0000256" key="1">
    <source>
        <dbReference type="ARBA" id="ARBA00023015"/>
    </source>
</evidence>
<name>A0ABR8N1V2_9BACL</name>
<comment type="caution">
    <text evidence="5">The sequence shown here is derived from an EMBL/GenBank/DDBJ whole genome shotgun (WGS) entry which is preliminary data.</text>
</comment>
<dbReference type="SUPFAM" id="SSF46785">
    <property type="entry name" value="Winged helix' DNA-binding domain"/>
    <property type="match status" value="1"/>
</dbReference>
<dbReference type="PRINTS" id="PR00598">
    <property type="entry name" value="HTHMARR"/>
</dbReference>
<accession>A0ABR8N1V2</accession>
<organism evidence="5 6">
    <name type="scientific">Paenibacillus terricola</name>
    <dbReference type="NCBI Taxonomy" id="2763503"/>
    <lineage>
        <taxon>Bacteria</taxon>
        <taxon>Bacillati</taxon>
        <taxon>Bacillota</taxon>
        <taxon>Bacilli</taxon>
        <taxon>Bacillales</taxon>
        <taxon>Paenibacillaceae</taxon>
        <taxon>Paenibacillus</taxon>
    </lineage>
</organism>
<dbReference type="Proteomes" id="UP000609346">
    <property type="component" value="Unassembled WGS sequence"/>
</dbReference>
<keyword evidence="2" id="KW-0238">DNA-binding</keyword>
<dbReference type="PANTHER" id="PTHR42756">
    <property type="entry name" value="TRANSCRIPTIONAL REGULATOR, MARR"/>
    <property type="match status" value="1"/>
</dbReference>
<evidence type="ECO:0000256" key="2">
    <source>
        <dbReference type="ARBA" id="ARBA00023125"/>
    </source>
</evidence>
<dbReference type="EMBL" id="JACXZA010000004">
    <property type="protein sequence ID" value="MBD3920449.1"/>
    <property type="molecule type" value="Genomic_DNA"/>
</dbReference>
<feature type="domain" description="HTH marR-type" evidence="4">
    <location>
        <begin position="13"/>
        <end position="148"/>
    </location>
</feature>
<reference evidence="5 6" key="1">
    <citation type="submission" date="2020-09" db="EMBL/GenBank/DDBJ databases">
        <title>Paenibacillus sp. strain PR3 16S rRNA gene Genome sequencing and assembly.</title>
        <authorList>
            <person name="Kim J."/>
        </authorList>
    </citation>
    <scope>NUCLEOTIDE SEQUENCE [LARGE SCALE GENOMIC DNA]</scope>
    <source>
        <strain evidence="5 6">PR3</strain>
    </source>
</reference>
<gene>
    <name evidence="5" type="ORF">H8B09_16930</name>
</gene>
<dbReference type="InterPro" id="IPR036388">
    <property type="entry name" value="WH-like_DNA-bd_sf"/>
</dbReference>
<sequence length="148" mass="16828">MNTSAYDQPDEESADIFYLLVTTARVLKFEFEKQLAALNLPIPISGPRLRLIMEVWKAEQIRMNELAAKLELKPRTVTDFVNALEHNGLIQRTVDPTDRRATILSLTDMAKPHIKTIRSVSAEIAEKLMEKLSAEQRGQLKELLITLV</sequence>
<evidence type="ECO:0000313" key="5">
    <source>
        <dbReference type="EMBL" id="MBD3920449.1"/>
    </source>
</evidence>
<dbReference type="SMART" id="SM00347">
    <property type="entry name" value="HTH_MARR"/>
    <property type="match status" value="1"/>
</dbReference>
<evidence type="ECO:0000256" key="3">
    <source>
        <dbReference type="ARBA" id="ARBA00023163"/>
    </source>
</evidence>
<dbReference type="RefSeq" id="WP_191204746.1">
    <property type="nucleotide sequence ID" value="NZ_JACXZA010000004.1"/>
</dbReference>
<keyword evidence="3" id="KW-0804">Transcription</keyword>
<dbReference type="PROSITE" id="PS50995">
    <property type="entry name" value="HTH_MARR_2"/>
    <property type="match status" value="1"/>
</dbReference>
<dbReference type="Pfam" id="PF01047">
    <property type="entry name" value="MarR"/>
    <property type="match status" value="1"/>
</dbReference>
<evidence type="ECO:0000313" key="6">
    <source>
        <dbReference type="Proteomes" id="UP000609346"/>
    </source>
</evidence>